<keyword evidence="2" id="KW-1185">Reference proteome</keyword>
<sequence length="75" mass="8988">MHFVEIEHYFTYIETQQGVMTVSTDWEMKLAYWKDEYHGAATTSKNHSKVNWRNLKTADLEEAKKVLYKLCERQS</sequence>
<name>A0A419V547_9BACL</name>
<gene>
    <name evidence="1" type="ORF">ATL39_1950</name>
</gene>
<proteinExistence type="predicted"/>
<protein>
    <submittedName>
        <fullName evidence="1">Uncharacterized protein</fullName>
    </submittedName>
</protein>
<accession>A0A419V547</accession>
<evidence type="ECO:0000313" key="1">
    <source>
        <dbReference type="EMBL" id="RKD73648.1"/>
    </source>
</evidence>
<dbReference type="AlphaFoldDB" id="A0A419V547"/>
<dbReference type="Proteomes" id="UP000285120">
    <property type="component" value="Unassembled WGS sequence"/>
</dbReference>
<reference evidence="1 2" key="1">
    <citation type="submission" date="2018-09" db="EMBL/GenBank/DDBJ databases">
        <title>Genomic Encyclopedia of Archaeal and Bacterial Type Strains, Phase II (KMG-II): from individual species to whole genera.</title>
        <authorList>
            <person name="Goeker M."/>
        </authorList>
    </citation>
    <scope>NUCLEOTIDE SEQUENCE [LARGE SCALE GENOMIC DNA]</scope>
    <source>
        <strain evidence="1 2">DSM 17008</strain>
    </source>
</reference>
<comment type="caution">
    <text evidence="1">The sequence shown here is derived from an EMBL/GenBank/DDBJ whole genome shotgun (WGS) entry which is preliminary data.</text>
</comment>
<evidence type="ECO:0000313" key="2">
    <source>
        <dbReference type="Proteomes" id="UP000285120"/>
    </source>
</evidence>
<dbReference type="EMBL" id="RAPK01000008">
    <property type="protein sequence ID" value="RKD73648.1"/>
    <property type="molecule type" value="Genomic_DNA"/>
</dbReference>
<dbReference type="RefSeq" id="WP_120193132.1">
    <property type="nucleotide sequence ID" value="NZ_RAPK01000008.1"/>
</dbReference>
<organism evidence="1 2">
    <name type="scientific">Sinobaca qinghaiensis</name>
    <dbReference type="NCBI Taxonomy" id="342944"/>
    <lineage>
        <taxon>Bacteria</taxon>
        <taxon>Bacillati</taxon>
        <taxon>Bacillota</taxon>
        <taxon>Bacilli</taxon>
        <taxon>Bacillales</taxon>
        <taxon>Sporolactobacillaceae</taxon>
        <taxon>Sinobaca</taxon>
    </lineage>
</organism>